<name>A0A6C0IFS2_9ZZZZ</name>
<dbReference type="EMBL" id="MN740165">
    <property type="protein sequence ID" value="QHT91326.1"/>
    <property type="molecule type" value="Genomic_DNA"/>
</dbReference>
<proteinExistence type="predicted"/>
<reference evidence="1" key="1">
    <citation type="journal article" date="2020" name="Nature">
        <title>Giant virus diversity and host interactions through global metagenomics.</title>
        <authorList>
            <person name="Schulz F."/>
            <person name="Roux S."/>
            <person name="Paez-Espino D."/>
            <person name="Jungbluth S."/>
            <person name="Walsh D.A."/>
            <person name="Denef V.J."/>
            <person name="McMahon K.D."/>
            <person name="Konstantinidis K.T."/>
            <person name="Eloe-Fadrosh E.A."/>
            <person name="Kyrpides N.C."/>
            <person name="Woyke T."/>
        </authorList>
    </citation>
    <scope>NUCLEOTIDE SEQUENCE</scope>
    <source>
        <strain evidence="1">GVMAG-M-3300023184-77</strain>
    </source>
</reference>
<organism evidence="1">
    <name type="scientific">viral metagenome</name>
    <dbReference type="NCBI Taxonomy" id="1070528"/>
    <lineage>
        <taxon>unclassified sequences</taxon>
        <taxon>metagenomes</taxon>
        <taxon>organismal metagenomes</taxon>
    </lineage>
</organism>
<accession>A0A6C0IFS2</accession>
<evidence type="ECO:0000313" key="1">
    <source>
        <dbReference type="EMBL" id="QHT91326.1"/>
    </source>
</evidence>
<protein>
    <submittedName>
        <fullName evidence="1">Uncharacterized protein</fullName>
    </submittedName>
</protein>
<sequence>MFEFLKSKSYQNVFSFLLGLFIVLIVRPSCKDDSCIQRMNPDVKEMSSSTYQLGSKCYQFQHTTVDCEVNKV</sequence>
<dbReference type="AlphaFoldDB" id="A0A6C0IFS2"/>